<dbReference type="NCBIfam" id="TIGR02595">
    <property type="entry name" value="PEP_CTERM"/>
    <property type="match status" value="1"/>
</dbReference>
<feature type="chain" id="PRO_5019843219" description="Glucose/Sorbosone dehydrogenase domain-containing protein" evidence="2">
    <location>
        <begin position="34"/>
        <end position="724"/>
    </location>
</feature>
<dbReference type="InterPro" id="IPR013424">
    <property type="entry name" value="Ice-binding_C"/>
</dbReference>
<feature type="domain" description="Glucose/Sorbosone dehydrogenase" evidence="3">
    <location>
        <begin position="274"/>
        <end position="624"/>
    </location>
</feature>
<dbReference type="PANTHER" id="PTHR19328">
    <property type="entry name" value="HEDGEHOG-INTERACTING PROTEIN"/>
    <property type="match status" value="1"/>
</dbReference>
<keyword evidence="5" id="KW-1185">Reference proteome</keyword>
<dbReference type="EMBL" id="BJCL01000002">
    <property type="protein sequence ID" value="GCL62248.1"/>
    <property type="molecule type" value="Genomic_DNA"/>
</dbReference>
<comment type="caution">
    <text evidence="4">The sequence shown here is derived from an EMBL/GenBank/DDBJ whole genome shotgun (WGS) entry which is preliminary data.</text>
</comment>
<evidence type="ECO:0000313" key="4">
    <source>
        <dbReference type="EMBL" id="GCL62248.1"/>
    </source>
</evidence>
<proteinExistence type="predicted"/>
<organism evidence="4 5">
    <name type="scientific">Pseudaquabacterium pictum</name>
    <dbReference type="NCBI Taxonomy" id="2315236"/>
    <lineage>
        <taxon>Bacteria</taxon>
        <taxon>Pseudomonadati</taxon>
        <taxon>Pseudomonadota</taxon>
        <taxon>Betaproteobacteria</taxon>
        <taxon>Burkholderiales</taxon>
        <taxon>Sphaerotilaceae</taxon>
        <taxon>Pseudaquabacterium</taxon>
    </lineage>
</organism>
<dbReference type="InterPro" id="IPR011042">
    <property type="entry name" value="6-blade_b-propeller_TolB-like"/>
</dbReference>
<dbReference type="Proteomes" id="UP000301751">
    <property type="component" value="Unassembled WGS sequence"/>
</dbReference>
<feature type="signal peptide" evidence="2">
    <location>
        <begin position="1"/>
        <end position="33"/>
    </location>
</feature>
<evidence type="ECO:0000313" key="5">
    <source>
        <dbReference type="Proteomes" id="UP000301751"/>
    </source>
</evidence>
<protein>
    <recommendedName>
        <fullName evidence="3">Glucose/Sorbosone dehydrogenase domain-containing protein</fullName>
    </recommendedName>
</protein>
<dbReference type="PANTHER" id="PTHR19328:SF75">
    <property type="entry name" value="ALDOSE SUGAR DEHYDROGENASE YLII"/>
    <property type="match status" value="1"/>
</dbReference>
<dbReference type="InterPro" id="IPR012938">
    <property type="entry name" value="Glc/Sorbosone_DH"/>
</dbReference>
<dbReference type="RefSeq" id="WP_137731976.1">
    <property type="nucleotide sequence ID" value="NZ_BJCL01000002.1"/>
</dbReference>
<dbReference type="OrthoDB" id="9770043at2"/>
<dbReference type="Pfam" id="PF07995">
    <property type="entry name" value="GSDH"/>
    <property type="match status" value="1"/>
</dbReference>
<feature type="region of interest" description="Disordered" evidence="1">
    <location>
        <begin position="40"/>
        <end position="60"/>
    </location>
</feature>
<reference evidence="5" key="1">
    <citation type="submission" date="2019-03" db="EMBL/GenBank/DDBJ databases">
        <title>Aquabacterium pictum sp.nov., the first bacteriochlorophyll a-containing freshwater bacterium in the genus Aquabacterium of the class Betaproteobacteria.</title>
        <authorList>
            <person name="Hirose S."/>
            <person name="Tank M."/>
            <person name="Hara E."/>
            <person name="Tamaki H."/>
            <person name="Takaichi S."/>
            <person name="Haruta S."/>
            <person name="Hanada S."/>
        </authorList>
    </citation>
    <scope>NUCLEOTIDE SEQUENCE [LARGE SCALE GENOMIC DNA]</scope>
    <source>
        <strain evidence="5">W35</strain>
    </source>
</reference>
<sequence>MAQMRTECVGRLSARLAGLVTALLVLATGPAGAVQPGQVDDFSGPSLDGWSSGGGNPNPPAVVAGGGPLGAGDAFLQLTANGGSAGGRLVAFAGATWTGDFLAAGVTALRMDVRNLGSTDLSLRLMFTDGAGSRAISAQAVPVASGSGWMPVLFPLGPGALHSHAEVLSAVTQMTLMHATAAAFPPSPVVALLGVDNVTAVPEPGAALLLGGGLVLLMAAMRRRRGNTPLALAAGLALAGTLPAQAQVLPAIPFGDIAVRLNPVATGLSAPAYATFAPGVADKLFIVEQNGLLRVLQNGSLLPGAAMDLSARVAPPLIPGNPNDERGFLGLAFHPGFSTASSAGHRTLYTYTSELIPAGTQPTWAAPNGAVQNYRNLVTEWKMDTATWQVDPTSRRELMSFGKNAGNHNGGTIAFGGDGHLYLGLGDGGNANDVGPSHLEPGGNAQNLSTPLGKMLRIDPIAPALTTGSANTVSANGQYRIPLDNPFQGPGQVAETFAYGFRNPYRFSFDRTDLGGTGDLIAADVGQRNIEEIDRVVLGGNHGWAVKEGEFVFYRTDPDGPGPLTAGSIGPREPGTTGLVDPIQGTLGSLQYDHTQGISITGGFVYRGSAIPALVGKYVFGDLALRNAPPRVDGRLFYADLETGLIREFLLPGEAGGRLPNGLTVHGFGEDAAGELYALVTNTPANGNGGLVLQITAVPEPVQWALFGLGLAALAGLARQRRRG</sequence>
<gene>
    <name evidence="4" type="ORF">AQPW35_13290</name>
</gene>
<keyword evidence="2" id="KW-0732">Signal</keyword>
<dbReference type="InterPro" id="IPR011041">
    <property type="entry name" value="Quinoprot_gluc/sorb_DH_b-prop"/>
</dbReference>
<dbReference type="AlphaFoldDB" id="A0A480AU34"/>
<name>A0A480AU34_9BURK</name>
<evidence type="ECO:0000256" key="1">
    <source>
        <dbReference type="SAM" id="MobiDB-lite"/>
    </source>
</evidence>
<dbReference type="Gene3D" id="2.120.10.30">
    <property type="entry name" value="TolB, C-terminal domain"/>
    <property type="match status" value="1"/>
</dbReference>
<evidence type="ECO:0000256" key="2">
    <source>
        <dbReference type="SAM" id="SignalP"/>
    </source>
</evidence>
<accession>A0A480AU34</accession>
<evidence type="ECO:0000259" key="3">
    <source>
        <dbReference type="Pfam" id="PF07995"/>
    </source>
</evidence>
<dbReference type="SUPFAM" id="SSF50952">
    <property type="entry name" value="Soluble quinoprotein glucose dehydrogenase"/>
    <property type="match status" value="1"/>
</dbReference>